<dbReference type="RefSeq" id="WP_343860041.1">
    <property type="nucleotide sequence ID" value="NZ_BAAACX010000008.1"/>
</dbReference>
<reference evidence="1 2" key="1">
    <citation type="journal article" date="2019" name="Int. J. Syst. Evol. Microbiol.">
        <title>The Global Catalogue of Microorganisms (GCM) 10K type strain sequencing project: providing services to taxonomists for standard genome sequencing and annotation.</title>
        <authorList>
            <consortium name="The Broad Institute Genomics Platform"/>
            <consortium name="The Broad Institute Genome Sequencing Center for Infectious Disease"/>
            <person name="Wu L."/>
            <person name="Ma J."/>
        </authorList>
    </citation>
    <scope>NUCLEOTIDE SEQUENCE [LARGE SCALE GENOMIC DNA]</scope>
    <source>
        <strain evidence="1 2">JCM 12774</strain>
    </source>
</reference>
<name>A0ABN0Y8G2_9BACL</name>
<dbReference type="SUPFAM" id="SSF103642">
    <property type="entry name" value="Sec-C motif"/>
    <property type="match status" value="1"/>
</dbReference>
<organism evidence="1 2">
    <name type="scientific">Paenibacillus motobuensis</name>
    <dbReference type="NCBI Taxonomy" id="295324"/>
    <lineage>
        <taxon>Bacteria</taxon>
        <taxon>Bacillati</taxon>
        <taxon>Bacillota</taxon>
        <taxon>Bacilli</taxon>
        <taxon>Bacillales</taxon>
        <taxon>Paenibacillaceae</taxon>
        <taxon>Paenibacillus</taxon>
    </lineage>
</organism>
<accession>A0ABN0Y8G2</accession>
<gene>
    <name evidence="1" type="ORF">GCM10008933_17440</name>
</gene>
<dbReference type="Gene3D" id="3.10.450.50">
    <property type="match status" value="1"/>
</dbReference>
<dbReference type="Pfam" id="PF02810">
    <property type="entry name" value="SEC-C"/>
    <property type="match status" value="1"/>
</dbReference>
<evidence type="ECO:0000313" key="1">
    <source>
        <dbReference type="EMBL" id="GAA0386993.1"/>
    </source>
</evidence>
<evidence type="ECO:0000313" key="2">
    <source>
        <dbReference type="Proteomes" id="UP001500340"/>
    </source>
</evidence>
<keyword evidence="2" id="KW-1185">Reference proteome</keyword>
<sequence length="392" mass="45010">MLDNKAQFEATNIQHAIIGEVMTSLKEILHSLTKTRLAALASVYKVPGRSKLKKGELADKLLECITDREVLKTTLLLARAEEWKVLKAIAEDSVLQDNYVPYGYYAYWLERGLVFSYFTDNKLYLLIPDEVKAAYAELEASSFGKVLNRYQLVFRYISAATNLYGAIKPDKLVEIFNEQNDDKLTAEELKALYEEFSGRDQLFRLYKGYLIVEDLVYSDDASEFKQLLEKMKGKSYHVPEKDELLKYSNGLYYEMTPQLTALRSYIIKELRPDPEFVDDLIDDIQLACSMEAPIQEIMHEFERRDIEFDSMEQVQMVVYLVTEAYNHTRLASNGGYTPVERRAISKDLESGYRAAVPPFRAQVKNQVISKKIGRNDPCPCGSGLKYKKCCGK</sequence>
<dbReference type="Proteomes" id="UP001500340">
    <property type="component" value="Unassembled WGS sequence"/>
</dbReference>
<dbReference type="InterPro" id="IPR004027">
    <property type="entry name" value="SEC_C_motif"/>
</dbReference>
<dbReference type="EMBL" id="BAAACX010000008">
    <property type="protein sequence ID" value="GAA0386993.1"/>
    <property type="molecule type" value="Genomic_DNA"/>
</dbReference>
<proteinExistence type="predicted"/>
<comment type="caution">
    <text evidence="1">The sequence shown here is derived from an EMBL/GenBank/DDBJ whole genome shotgun (WGS) entry which is preliminary data.</text>
</comment>
<protein>
    <submittedName>
        <fullName evidence="1">SEC-C metal-binding domain-containing protein</fullName>
    </submittedName>
</protein>